<reference evidence="2 3" key="1">
    <citation type="submission" date="2016-01" db="EMBL/GenBank/DDBJ databases">
        <title>Draft genome of the antarctic isolate Shewanella frigidimarina Ag06-30.</title>
        <authorList>
            <person name="Parmeciano Di Noto G."/>
            <person name="Vazquez S."/>
            <person name="Mac Cormack W."/>
            <person name="Iriarte A."/>
            <person name="Quiroga C."/>
        </authorList>
    </citation>
    <scope>NUCLEOTIDE SEQUENCE [LARGE SCALE GENOMIC DNA]</scope>
    <source>
        <strain evidence="2 3">Ag06-30</strain>
    </source>
</reference>
<dbReference type="PANTHER" id="PTHR34387:SF1">
    <property type="entry name" value="PERIPLASMIC IMMUNOGENIC PROTEIN"/>
    <property type="match status" value="1"/>
</dbReference>
<dbReference type="Pfam" id="PF04402">
    <property type="entry name" value="SIMPL"/>
    <property type="match status" value="1"/>
</dbReference>
<dbReference type="RefSeq" id="WP_059748038.1">
    <property type="nucleotide sequence ID" value="NZ_LRDC01000090.1"/>
</dbReference>
<protein>
    <recommendedName>
        <fullName evidence="4">Oxidative stress defense protein</fullName>
    </recommendedName>
</protein>
<dbReference type="AlphaFoldDB" id="A0A119CYI9"/>
<organism evidence="2">
    <name type="scientific">Shewanella frigidimarina</name>
    <dbReference type="NCBI Taxonomy" id="56812"/>
    <lineage>
        <taxon>Bacteria</taxon>
        <taxon>Pseudomonadati</taxon>
        <taxon>Pseudomonadota</taxon>
        <taxon>Gammaproteobacteria</taxon>
        <taxon>Alteromonadales</taxon>
        <taxon>Shewanellaceae</taxon>
        <taxon>Shewanella</taxon>
    </lineage>
</organism>
<comment type="caution">
    <text evidence="2">The sequence shown here is derived from an EMBL/GenBank/DDBJ whole genome shotgun (WGS) entry which is preliminary data.</text>
</comment>
<feature type="chain" id="PRO_5007161850" description="Oxidative stress defense protein" evidence="1">
    <location>
        <begin position="29"/>
        <end position="238"/>
    </location>
</feature>
<dbReference type="NCBIfam" id="NF008299">
    <property type="entry name" value="PRK11087.1"/>
    <property type="match status" value="1"/>
</dbReference>
<accession>A0A119CYI9</accession>
<evidence type="ECO:0000256" key="1">
    <source>
        <dbReference type="SAM" id="SignalP"/>
    </source>
</evidence>
<dbReference type="EMBL" id="LRDC01000090">
    <property type="protein sequence ID" value="KVW99858.1"/>
    <property type="molecule type" value="Genomic_DNA"/>
</dbReference>
<sequence>MNKILLTSIISASLFTLTATSSLSPVQAAELSFAHIETVGTSTIEAVADMAIINVQVSIEADSAKAAKDKADEAVSQFMQRLLKAGVDKKHIQSANLQLNPQYMYVQNEPRKLTGYNASRQMTITVIDLNSLNELLDSALVEGINNVNNIELKSSQEAKIIAQARQAAIDDAKQKAQSLAKGFGEQIAGVWQVRYFPQQANQPEMYRASMKMNADVAQTYQQGQVAISDRVEVVFRLK</sequence>
<name>A0A119CYI9_SHEFR</name>
<dbReference type="Gene3D" id="3.30.70.2970">
    <property type="entry name" value="Protein of unknown function (DUF541), domain 2"/>
    <property type="match status" value="1"/>
</dbReference>
<evidence type="ECO:0000313" key="2">
    <source>
        <dbReference type="EMBL" id="KVW99858.1"/>
    </source>
</evidence>
<dbReference type="InterPro" id="IPR052022">
    <property type="entry name" value="26kDa_periplasmic_antigen"/>
</dbReference>
<feature type="signal peptide" evidence="1">
    <location>
        <begin position="1"/>
        <end position="28"/>
    </location>
</feature>
<keyword evidence="1" id="KW-0732">Signal</keyword>
<dbReference type="GO" id="GO:0006974">
    <property type="term" value="P:DNA damage response"/>
    <property type="evidence" value="ECO:0007669"/>
    <property type="project" value="TreeGrafter"/>
</dbReference>
<dbReference type="PANTHER" id="PTHR34387">
    <property type="entry name" value="SLR1258 PROTEIN"/>
    <property type="match status" value="1"/>
</dbReference>
<dbReference type="InterPro" id="IPR007497">
    <property type="entry name" value="SIMPL/DUF541"/>
</dbReference>
<dbReference type="Gene3D" id="3.30.110.170">
    <property type="entry name" value="Protein of unknown function (DUF541), domain 1"/>
    <property type="match status" value="1"/>
</dbReference>
<evidence type="ECO:0000313" key="3">
    <source>
        <dbReference type="Proteomes" id="UP000055702"/>
    </source>
</evidence>
<dbReference type="Proteomes" id="UP000055702">
    <property type="component" value="Unassembled WGS sequence"/>
</dbReference>
<gene>
    <name evidence="2" type="ORF">AWJ07_11185</name>
</gene>
<proteinExistence type="predicted"/>
<evidence type="ECO:0008006" key="4">
    <source>
        <dbReference type="Google" id="ProtNLM"/>
    </source>
</evidence>